<feature type="domain" description="DUF7693" evidence="1">
    <location>
        <begin position="8"/>
        <end position="98"/>
    </location>
</feature>
<proteinExistence type="predicted"/>
<comment type="caution">
    <text evidence="2">The sequence shown here is derived from an EMBL/GenBank/DDBJ whole genome shotgun (WGS) entry which is preliminary data.</text>
</comment>
<protein>
    <recommendedName>
        <fullName evidence="1">DUF7693 domain-containing protein</fullName>
    </recommendedName>
</protein>
<dbReference type="RefSeq" id="WP_087272812.1">
    <property type="nucleotide sequence ID" value="NZ_JBJGBV010000010.1"/>
</dbReference>
<dbReference type="OrthoDB" id="7000909at2"/>
<dbReference type="Proteomes" id="UP000195440">
    <property type="component" value="Unassembled WGS sequence"/>
</dbReference>
<name>A0A1Y3NVJ8_9PSED</name>
<dbReference type="EMBL" id="LOHF01000024">
    <property type="protein sequence ID" value="OUM71628.1"/>
    <property type="molecule type" value="Genomic_DNA"/>
</dbReference>
<dbReference type="AlphaFoldDB" id="A0A1Y3NVJ8"/>
<evidence type="ECO:0000313" key="3">
    <source>
        <dbReference type="Proteomes" id="UP000195440"/>
    </source>
</evidence>
<dbReference type="Pfam" id="PF24745">
    <property type="entry name" value="DUF7693"/>
    <property type="match status" value="1"/>
</dbReference>
<gene>
    <name evidence="2" type="ORF">AUC60_21930</name>
</gene>
<keyword evidence="3" id="KW-1185">Reference proteome</keyword>
<reference evidence="2 3" key="1">
    <citation type="journal article" date="2017" name="Syst. Appl. Microbiol.">
        <title>Pseudomonas caspiana sp. nov., a citrus pathogen in the Pseudomonas syringae phylogenetic group.</title>
        <authorList>
            <person name="Busquets A."/>
            <person name="Gomila M."/>
            <person name="Beiki F."/>
            <person name="Mulet M."/>
            <person name="Rahimian H."/>
            <person name="Garcia-Valdes E."/>
            <person name="Lalucat J."/>
        </authorList>
    </citation>
    <scope>NUCLEOTIDE SEQUENCE [LARGE SCALE GENOMIC DNA]</scope>
    <source>
        <strain evidence="2 3">FBF102</strain>
    </source>
</reference>
<evidence type="ECO:0000313" key="2">
    <source>
        <dbReference type="EMBL" id="OUM71628.1"/>
    </source>
</evidence>
<dbReference type="InterPro" id="IPR056110">
    <property type="entry name" value="DUF7693"/>
</dbReference>
<evidence type="ECO:0000259" key="1">
    <source>
        <dbReference type="Pfam" id="PF24745"/>
    </source>
</evidence>
<organism evidence="2 3">
    <name type="scientific">Pseudomonas caspiana</name>
    <dbReference type="NCBI Taxonomy" id="1451454"/>
    <lineage>
        <taxon>Bacteria</taxon>
        <taxon>Pseudomonadati</taxon>
        <taxon>Pseudomonadota</taxon>
        <taxon>Gammaproteobacteria</taxon>
        <taxon>Pseudomonadales</taxon>
        <taxon>Pseudomonadaceae</taxon>
        <taxon>Pseudomonas</taxon>
    </lineage>
</organism>
<accession>A0A1Y3NVJ8</accession>
<sequence>MAKTTTDLTARDVYQLLKDIALETRTLHTVNTHKGQIEIEVDGWQLTMISEGNKLSHCQACQSPEGNLGTADSWQRYGTDPVKLLSIWEHAQLQRLLKLSSTQE</sequence>